<dbReference type="NCBIfam" id="NF002493">
    <property type="entry name" value="PRK01816.1"/>
    <property type="match status" value="1"/>
</dbReference>
<evidence type="ECO:0000313" key="10">
    <source>
        <dbReference type="EMBL" id="QTH64331.1"/>
    </source>
</evidence>
<dbReference type="AlphaFoldDB" id="A0A975DDF7"/>
<evidence type="ECO:0000256" key="7">
    <source>
        <dbReference type="ARBA" id="ARBA00022989"/>
    </source>
</evidence>
<keyword evidence="7 9" id="KW-1133">Transmembrane helix</keyword>
<dbReference type="Pfam" id="PF04217">
    <property type="entry name" value="DUF412"/>
    <property type="match status" value="1"/>
</dbReference>
<dbReference type="InterPro" id="IPR007334">
    <property type="entry name" value="UPF0208"/>
</dbReference>
<reference evidence="10" key="1">
    <citation type="submission" date="2021-03" db="EMBL/GenBank/DDBJ databases">
        <title>Description of Psychrosphaera ytuae sp. nov. isolated from deep sea sediment of South China Sea.</title>
        <authorList>
            <person name="Zhang J."/>
            <person name="Xu X.-D."/>
        </authorList>
    </citation>
    <scope>NUCLEOTIDE SEQUENCE</scope>
    <source>
        <strain evidence="10">MTZ26</strain>
    </source>
</reference>
<keyword evidence="4" id="KW-1003">Cell membrane</keyword>
<name>A0A975DDF7_9GAMM</name>
<evidence type="ECO:0000256" key="3">
    <source>
        <dbReference type="ARBA" id="ARBA00018831"/>
    </source>
</evidence>
<evidence type="ECO:0000256" key="2">
    <source>
        <dbReference type="ARBA" id="ARBA00009474"/>
    </source>
</evidence>
<dbReference type="GO" id="GO:0005886">
    <property type="term" value="C:plasma membrane"/>
    <property type="evidence" value="ECO:0007669"/>
    <property type="project" value="UniProtKB-SubCell"/>
</dbReference>
<proteinExistence type="inferred from homology"/>
<evidence type="ECO:0000256" key="6">
    <source>
        <dbReference type="ARBA" id="ARBA00022692"/>
    </source>
</evidence>
<evidence type="ECO:0000256" key="1">
    <source>
        <dbReference type="ARBA" id="ARBA00004429"/>
    </source>
</evidence>
<evidence type="ECO:0000313" key="11">
    <source>
        <dbReference type="Proteomes" id="UP000682739"/>
    </source>
</evidence>
<evidence type="ECO:0000256" key="4">
    <source>
        <dbReference type="ARBA" id="ARBA00022475"/>
    </source>
</evidence>
<evidence type="ECO:0000256" key="5">
    <source>
        <dbReference type="ARBA" id="ARBA00022519"/>
    </source>
</evidence>
<organism evidence="10 11">
    <name type="scientific">Psychrosphaera ytuae</name>
    <dbReference type="NCBI Taxonomy" id="2820710"/>
    <lineage>
        <taxon>Bacteria</taxon>
        <taxon>Pseudomonadati</taxon>
        <taxon>Pseudomonadota</taxon>
        <taxon>Gammaproteobacteria</taxon>
        <taxon>Alteromonadales</taxon>
        <taxon>Pseudoalteromonadaceae</taxon>
        <taxon>Psychrosphaera</taxon>
    </lineage>
</organism>
<keyword evidence="6 9" id="KW-0812">Transmembrane</keyword>
<dbReference type="Proteomes" id="UP000682739">
    <property type="component" value="Chromosome"/>
</dbReference>
<evidence type="ECO:0000256" key="9">
    <source>
        <dbReference type="SAM" id="Phobius"/>
    </source>
</evidence>
<comment type="subcellular location">
    <subcellularLocation>
        <location evidence="1">Cell inner membrane</location>
        <topology evidence="1">Multi-pass membrane protein</topology>
    </subcellularLocation>
</comment>
<feature type="transmembrane region" description="Helical" evidence="9">
    <location>
        <begin position="65"/>
        <end position="82"/>
    </location>
</feature>
<keyword evidence="8 9" id="KW-0472">Membrane</keyword>
<dbReference type="EMBL" id="CP072110">
    <property type="protein sequence ID" value="QTH64331.1"/>
    <property type="molecule type" value="Genomic_DNA"/>
</dbReference>
<evidence type="ECO:0000256" key="8">
    <source>
        <dbReference type="ARBA" id="ARBA00023136"/>
    </source>
</evidence>
<keyword evidence="11" id="KW-1185">Reference proteome</keyword>
<comment type="similarity">
    <text evidence="2">Belongs to the UPF0208 family.</text>
</comment>
<keyword evidence="5" id="KW-0997">Cell inner membrane</keyword>
<dbReference type="KEGG" id="psym:J1N51_02270"/>
<accession>A0A975DDF7</accession>
<protein>
    <recommendedName>
        <fullName evidence="3">UPF0208 membrane protein YfbV</fullName>
    </recommendedName>
</protein>
<sequence>MYKTITLGYKFSQTWPKKEPYLQMFDQTKIIKLTDLAFVVSPAIAVATLWLQIDMLGMEYLHSSLAMALFVLSLPFQGYFMLGKQAKVRLPIGLQSWYRELEQKAKSEGLEPVKIKQNIEPLPAKPNSRLTYMDLALLLHTIFVARR</sequence>
<gene>
    <name evidence="10" type="ORF">J1N51_02270</name>
</gene>
<feature type="transmembrane region" description="Helical" evidence="9">
    <location>
        <begin position="33"/>
        <end position="53"/>
    </location>
</feature>